<dbReference type="Gene3D" id="3.40.50.300">
    <property type="entry name" value="P-loop containing nucleotide triphosphate hydrolases"/>
    <property type="match status" value="1"/>
</dbReference>
<evidence type="ECO:0000256" key="3">
    <source>
        <dbReference type="ARBA" id="ARBA00023015"/>
    </source>
</evidence>
<evidence type="ECO:0000259" key="6">
    <source>
        <dbReference type="PROSITE" id="PS50045"/>
    </source>
</evidence>
<protein>
    <submittedName>
        <fullName evidence="7">Sigma-54-dependent Fis family transcriptional regulator</fullName>
    </submittedName>
</protein>
<evidence type="ECO:0000313" key="8">
    <source>
        <dbReference type="Proteomes" id="UP000732377"/>
    </source>
</evidence>
<dbReference type="InterPro" id="IPR058031">
    <property type="entry name" value="AAA_lid_NorR"/>
</dbReference>
<dbReference type="SMART" id="SM00382">
    <property type="entry name" value="AAA"/>
    <property type="match status" value="1"/>
</dbReference>
<evidence type="ECO:0000256" key="4">
    <source>
        <dbReference type="ARBA" id="ARBA00023125"/>
    </source>
</evidence>
<reference evidence="7" key="1">
    <citation type="submission" date="2017-11" db="EMBL/GenBank/DDBJ databases">
        <title>Three new genomes from thermophilic consortium.</title>
        <authorList>
            <person name="Quaggio R."/>
            <person name="Amgarten D."/>
            <person name="Setubal J.C."/>
        </authorList>
    </citation>
    <scope>NUCLEOTIDE SEQUENCE</scope>
    <source>
        <strain evidence="7">ZCTH01-B2</strain>
    </source>
</reference>
<dbReference type="PANTHER" id="PTHR32071:SF121">
    <property type="entry name" value="SIGMA L-DEPENDENT TRANSCRIPTIONAL REGULATOR YQIR-RELATED"/>
    <property type="match status" value="1"/>
</dbReference>
<dbReference type="PROSITE" id="PS00675">
    <property type="entry name" value="SIGMA54_INTERACT_1"/>
    <property type="match status" value="1"/>
</dbReference>
<keyword evidence="4" id="KW-0238">DNA-binding</keyword>
<proteinExistence type="predicted"/>
<dbReference type="InterPro" id="IPR025944">
    <property type="entry name" value="Sigma_54_int_dom_CS"/>
</dbReference>
<dbReference type="Pfam" id="PF00158">
    <property type="entry name" value="Sigma54_activat"/>
    <property type="match status" value="1"/>
</dbReference>
<keyword evidence="1" id="KW-0547">Nucleotide-binding</keyword>
<gene>
    <name evidence="7" type="ORF">CWE10_07410</name>
</gene>
<dbReference type="CDD" id="cd00009">
    <property type="entry name" value="AAA"/>
    <property type="match status" value="1"/>
</dbReference>
<evidence type="ECO:0000313" key="7">
    <source>
        <dbReference type="EMBL" id="MBY6276038.1"/>
    </source>
</evidence>
<dbReference type="EMBL" id="PIUK01000054">
    <property type="protein sequence ID" value="MBY6276038.1"/>
    <property type="molecule type" value="Genomic_DNA"/>
</dbReference>
<feature type="domain" description="Sigma-54 factor interaction" evidence="6">
    <location>
        <begin position="97"/>
        <end position="325"/>
    </location>
</feature>
<sequence>MSLDELLKSNVADLVREGKYNHSYVLDAIKEKKQITGFIQTCKGFKVLSTSIPFFKPNGEIDIVVSTSAGEYEIVDAENSGNHLRQDINTEIKESQIVAESLAMKRLLKICRKIAPFDCRVLLYGETGTGKEVLAKYIHQKSKRSNGPFISVNCAAIPENLFESEFFGYEKGAFTGANSSKRGLIEIANNGTLFLDEISELPLEEQSKLLRVLETQEVRRIGGTTDIKVDFRLIAATNKDLKQMVERGTFREDLYYRINVILLHIPPLRERPLDIIGLVRKFTNEFNDKYQTNCNLTAKEFYSLLSHTWPGNVRELKNYVERLLIANLNNLNNYEEQDSTMPFKILIDMYLKDHIANPLPLKEFLAKVEEQYIHSMIEACNGKIIEASNKLGIHRTVLYRKMKNLNTNSIQNRRLSQKDYN</sequence>
<dbReference type="SUPFAM" id="SSF46689">
    <property type="entry name" value="Homeodomain-like"/>
    <property type="match status" value="1"/>
</dbReference>
<dbReference type="GO" id="GO:0043565">
    <property type="term" value="F:sequence-specific DNA binding"/>
    <property type="evidence" value="ECO:0007669"/>
    <property type="project" value="InterPro"/>
</dbReference>
<dbReference type="Pfam" id="PF25601">
    <property type="entry name" value="AAA_lid_14"/>
    <property type="match status" value="1"/>
</dbReference>
<dbReference type="InterPro" id="IPR003593">
    <property type="entry name" value="AAA+_ATPase"/>
</dbReference>
<dbReference type="PROSITE" id="PS00676">
    <property type="entry name" value="SIGMA54_INTERACT_2"/>
    <property type="match status" value="1"/>
</dbReference>
<dbReference type="PANTHER" id="PTHR32071">
    <property type="entry name" value="TRANSCRIPTIONAL REGULATORY PROTEIN"/>
    <property type="match status" value="1"/>
</dbReference>
<dbReference type="GO" id="GO:0005524">
    <property type="term" value="F:ATP binding"/>
    <property type="evidence" value="ECO:0007669"/>
    <property type="project" value="UniProtKB-KW"/>
</dbReference>
<dbReference type="InterPro" id="IPR009057">
    <property type="entry name" value="Homeodomain-like_sf"/>
</dbReference>
<dbReference type="Proteomes" id="UP000732377">
    <property type="component" value="Unassembled WGS sequence"/>
</dbReference>
<dbReference type="InterPro" id="IPR002197">
    <property type="entry name" value="HTH_Fis"/>
</dbReference>
<dbReference type="Gene3D" id="1.10.8.60">
    <property type="match status" value="1"/>
</dbReference>
<dbReference type="PROSITE" id="PS00688">
    <property type="entry name" value="SIGMA54_INTERACT_3"/>
    <property type="match status" value="1"/>
</dbReference>
<evidence type="ECO:0000256" key="2">
    <source>
        <dbReference type="ARBA" id="ARBA00022840"/>
    </source>
</evidence>
<keyword evidence="5" id="KW-0804">Transcription</keyword>
<dbReference type="InterPro" id="IPR025943">
    <property type="entry name" value="Sigma_54_int_dom_ATP-bd_2"/>
</dbReference>
<dbReference type="InterPro" id="IPR002078">
    <property type="entry name" value="Sigma_54_int"/>
</dbReference>
<dbReference type="AlphaFoldDB" id="A0A953LG98"/>
<evidence type="ECO:0000256" key="1">
    <source>
        <dbReference type="ARBA" id="ARBA00022741"/>
    </source>
</evidence>
<keyword evidence="3" id="KW-0805">Transcription regulation</keyword>
<dbReference type="InterPro" id="IPR027417">
    <property type="entry name" value="P-loop_NTPase"/>
</dbReference>
<dbReference type="SUPFAM" id="SSF52540">
    <property type="entry name" value="P-loop containing nucleoside triphosphate hydrolases"/>
    <property type="match status" value="1"/>
</dbReference>
<dbReference type="PROSITE" id="PS50045">
    <property type="entry name" value="SIGMA54_INTERACT_4"/>
    <property type="match status" value="1"/>
</dbReference>
<name>A0A953LG98_SYMTR</name>
<keyword evidence="2" id="KW-0067">ATP-binding</keyword>
<comment type="caution">
    <text evidence="7">The sequence shown here is derived from an EMBL/GenBank/DDBJ whole genome shotgun (WGS) entry which is preliminary data.</text>
</comment>
<dbReference type="Gene3D" id="1.10.10.60">
    <property type="entry name" value="Homeodomain-like"/>
    <property type="match status" value="1"/>
</dbReference>
<accession>A0A953LG98</accession>
<dbReference type="GO" id="GO:0006355">
    <property type="term" value="P:regulation of DNA-templated transcription"/>
    <property type="evidence" value="ECO:0007669"/>
    <property type="project" value="InterPro"/>
</dbReference>
<organism evidence="7 8">
    <name type="scientific">Symbiobacterium thermophilum</name>
    <dbReference type="NCBI Taxonomy" id="2734"/>
    <lineage>
        <taxon>Bacteria</taxon>
        <taxon>Bacillati</taxon>
        <taxon>Bacillota</taxon>
        <taxon>Clostridia</taxon>
        <taxon>Eubacteriales</taxon>
        <taxon>Symbiobacteriaceae</taxon>
        <taxon>Symbiobacterium</taxon>
    </lineage>
</organism>
<evidence type="ECO:0000256" key="5">
    <source>
        <dbReference type="ARBA" id="ARBA00023163"/>
    </source>
</evidence>
<dbReference type="Pfam" id="PF02954">
    <property type="entry name" value="HTH_8"/>
    <property type="match status" value="1"/>
</dbReference>
<dbReference type="InterPro" id="IPR025662">
    <property type="entry name" value="Sigma_54_int_dom_ATP-bd_1"/>
</dbReference>
<dbReference type="FunFam" id="3.40.50.300:FF:000006">
    <property type="entry name" value="DNA-binding transcriptional regulator NtrC"/>
    <property type="match status" value="1"/>
</dbReference>